<keyword evidence="5" id="KW-0597">Phosphoprotein</keyword>
<keyword evidence="7 14" id="KW-0812">Transmembrane</keyword>
<dbReference type="InterPro" id="IPR004358">
    <property type="entry name" value="Sig_transdc_His_kin-like_C"/>
</dbReference>
<reference evidence="18" key="2">
    <citation type="submission" date="2011-02" db="EMBL/GenBank/DDBJ databases">
        <title>The complete genome of Pedobacter saltans DSM 12145.</title>
        <authorList>
            <consortium name="US DOE Joint Genome Institute (JGI-PGF)"/>
            <person name="Lucas S."/>
            <person name="Copeland A."/>
            <person name="Lapidus A."/>
            <person name="Bruce D."/>
            <person name="Goodwin L."/>
            <person name="Pitluck S."/>
            <person name="Kyrpides N."/>
            <person name="Mavromatis K."/>
            <person name="Pagani I."/>
            <person name="Ivanova N."/>
            <person name="Ovchinnikova G."/>
            <person name="Lu M."/>
            <person name="Detter J.C."/>
            <person name="Han C."/>
            <person name="Land M."/>
            <person name="Hauser L."/>
            <person name="Markowitz V."/>
            <person name="Cheng J.-F."/>
            <person name="Hugenholtz P."/>
            <person name="Woyke T."/>
            <person name="Wu D."/>
            <person name="Tindall B."/>
            <person name="Pomrenke H.G."/>
            <person name="Brambilla E."/>
            <person name="Klenk H.-P."/>
            <person name="Eisen J.A."/>
        </authorList>
    </citation>
    <scope>NUCLEOTIDE SEQUENCE [LARGE SCALE GENOMIC DNA]</scope>
    <source>
        <strain evidence="18">ATCC 51119 / DSM 12145 / JCM 21818 / LMG 10337 / NBRC 100064 / NCIMB 13643</strain>
    </source>
</reference>
<protein>
    <recommendedName>
        <fullName evidence="3">histidine kinase</fullName>
        <ecNumber evidence="3">2.7.13.3</ecNumber>
    </recommendedName>
</protein>
<gene>
    <name evidence="17" type="ordered locus">Pedsa_1618</name>
</gene>
<keyword evidence="12" id="KW-0902">Two-component regulatory system</keyword>
<dbReference type="SUPFAM" id="SSF47384">
    <property type="entry name" value="Homodimeric domain of signal transducing histidine kinase"/>
    <property type="match status" value="1"/>
</dbReference>
<dbReference type="PANTHER" id="PTHR45528">
    <property type="entry name" value="SENSOR HISTIDINE KINASE CPXA"/>
    <property type="match status" value="1"/>
</dbReference>
<dbReference type="OrthoDB" id="594725at2"/>
<evidence type="ECO:0000256" key="5">
    <source>
        <dbReference type="ARBA" id="ARBA00022553"/>
    </source>
</evidence>
<evidence type="ECO:0000256" key="12">
    <source>
        <dbReference type="ARBA" id="ARBA00023012"/>
    </source>
</evidence>
<dbReference type="Pfam" id="PF02518">
    <property type="entry name" value="HATPase_c"/>
    <property type="match status" value="1"/>
</dbReference>
<feature type="domain" description="HAMP" evidence="16">
    <location>
        <begin position="179"/>
        <end position="232"/>
    </location>
</feature>
<evidence type="ECO:0000256" key="8">
    <source>
        <dbReference type="ARBA" id="ARBA00022741"/>
    </source>
</evidence>
<evidence type="ECO:0000256" key="14">
    <source>
        <dbReference type="SAM" id="Phobius"/>
    </source>
</evidence>
<dbReference type="PANTHER" id="PTHR45528:SF1">
    <property type="entry name" value="SENSOR HISTIDINE KINASE CPXA"/>
    <property type="match status" value="1"/>
</dbReference>
<keyword evidence="13 14" id="KW-0472">Membrane</keyword>
<comment type="subcellular location">
    <subcellularLocation>
        <location evidence="2">Cell membrane</location>
        <topology evidence="2">Multi-pass membrane protein</topology>
    </subcellularLocation>
</comment>
<dbReference type="SMART" id="SM00387">
    <property type="entry name" value="HATPase_c"/>
    <property type="match status" value="1"/>
</dbReference>
<dbReference type="InterPro" id="IPR003661">
    <property type="entry name" value="HisK_dim/P_dom"/>
</dbReference>
<evidence type="ECO:0000259" key="16">
    <source>
        <dbReference type="PROSITE" id="PS50885"/>
    </source>
</evidence>
<dbReference type="Gene3D" id="1.10.287.130">
    <property type="match status" value="1"/>
</dbReference>
<evidence type="ECO:0000256" key="11">
    <source>
        <dbReference type="ARBA" id="ARBA00022989"/>
    </source>
</evidence>
<dbReference type="InterPro" id="IPR005467">
    <property type="entry name" value="His_kinase_dom"/>
</dbReference>
<dbReference type="eggNOG" id="COG2205">
    <property type="taxonomic scope" value="Bacteria"/>
</dbReference>
<evidence type="ECO:0000256" key="10">
    <source>
        <dbReference type="ARBA" id="ARBA00022840"/>
    </source>
</evidence>
<evidence type="ECO:0000256" key="6">
    <source>
        <dbReference type="ARBA" id="ARBA00022679"/>
    </source>
</evidence>
<keyword evidence="11 14" id="KW-1133">Transmembrane helix</keyword>
<dbReference type="SMART" id="SM00388">
    <property type="entry name" value="HisKA"/>
    <property type="match status" value="1"/>
</dbReference>
<comment type="catalytic activity">
    <reaction evidence="1">
        <text>ATP + protein L-histidine = ADP + protein N-phospho-L-histidine.</text>
        <dbReference type="EC" id="2.7.13.3"/>
    </reaction>
</comment>
<dbReference type="InterPro" id="IPR050398">
    <property type="entry name" value="HssS/ArlS-like"/>
</dbReference>
<dbReference type="KEGG" id="psn:Pedsa_1618"/>
<evidence type="ECO:0000256" key="13">
    <source>
        <dbReference type="ARBA" id="ARBA00023136"/>
    </source>
</evidence>
<feature type="domain" description="Histidine kinase" evidence="15">
    <location>
        <begin position="240"/>
        <end position="453"/>
    </location>
</feature>
<dbReference type="PRINTS" id="PR00344">
    <property type="entry name" value="BCTRLSENSOR"/>
</dbReference>
<keyword evidence="18" id="KW-1185">Reference proteome</keyword>
<name>F0S6R7_PSESL</name>
<dbReference type="HOGENOM" id="CLU_000445_89_6_10"/>
<evidence type="ECO:0000256" key="9">
    <source>
        <dbReference type="ARBA" id="ARBA00022777"/>
    </source>
</evidence>
<dbReference type="PROSITE" id="PS50885">
    <property type="entry name" value="HAMP"/>
    <property type="match status" value="1"/>
</dbReference>
<dbReference type="SUPFAM" id="SSF55874">
    <property type="entry name" value="ATPase domain of HSP90 chaperone/DNA topoisomerase II/histidine kinase"/>
    <property type="match status" value="1"/>
</dbReference>
<dbReference type="RefSeq" id="WP_013632668.1">
    <property type="nucleotide sequence ID" value="NC_015177.1"/>
</dbReference>
<sequence>MSIRKKILIYFSAVTVMLVAIALMVIYILFSEYREEDFQQRQKEKIHLTLKFLAEIKRADKDIVEYLDRNSINEMLDEKLLIFDNSKSLIYTSVDNTKIPYSRDLLNKLSESQPWIETKDGLYDVVSIYLRKNDLAYYGISKAYDVYGYTKLNFLKSVLIATFFLVSFIVILVSFYLSKKITKPVKSITDKIKNFDFDQEFQPLVFHEAENEMSILANQFNLLVKRLKEAFSFQKNAINHISHELKTPISILVSNFDRIEREQDPILKQELIVGQKESTKNLSEIINLLLEISKTEANRTLNLSEFRIDELIFDVLDEIELIHPEFKLHVEYAELDNEENLMIKANYNLMRLVFINLFQNAVYYSPDKKAQLKITPKDGKVIISLENMGETIEKGEQPFLFQHFFRGKNSSGKSGFGLGLVFIHKILTLHHGTIQYQSTRQNRNKFIIVLPLS</sequence>
<keyword evidence="9 17" id="KW-0418">Kinase</keyword>
<evidence type="ECO:0000256" key="1">
    <source>
        <dbReference type="ARBA" id="ARBA00000085"/>
    </source>
</evidence>
<evidence type="ECO:0000256" key="2">
    <source>
        <dbReference type="ARBA" id="ARBA00004651"/>
    </source>
</evidence>
<dbReference type="EC" id="2.7.13.3" evidence="3"/>
<keyword evidence="6" id="KW-0808">Transferase</keyword>
<keyword evidence="8" id="KW-0547">Nucleotide-binding</keyword>
<dbReference type="Pfam" id="PF00512">
    <property type="entry name" value="HisKA"/>
    <property type="match status" value="1"/>
</dbReference>
<dbReference type="Gene3D" id="6.10.340.10">
    <property type="match status" value="1"/>
</dbReference>
<dbReference type="Gene3D" id="3.30.565.10">
    <property type="entry name" value="Histidine kinase-like ATPase, C-terminal domain"/>
    <property type="match status" value="1"/>
</dbReference>
<reference evidence="17 18" key="1">
    <citation type="journal article" date="2011" name="Stand. Genomic Sci.">
        <title>Complete genome sequence of the gliding, heparinolytic Pedobacter saltans type strain (113).</title>
        <authorList>
            <person name="Liolios K."/>
            <person name="Sikorski J."/>
            <person name="Lu M."/>
            <person name="Nolan M."/>
            <person name="Lapidus A."/>
            <person name="Lucas S."/>
            <person name="Hammon N."/>
            <person name="Deshpande S."/>
            <person name="Cheng J.F."/>
            <person name="Tapia R."/>
            <person name="Han C."/>
            <person name="Goodwin L."/>
            <person name="Pitluck S."/>
            <person name="Huntemann M."/>
            <person name="Ivanova N."/>
            <person name="Pagani I."/>
            <person name="Mavromatis K."/>
            <person name="Ovchinikova G."/>
            <person name="Pati A."/>
            <person name="Chen A."/>
            <person name="Palaniappan K."/>
            <person name="Land M."/>
            <person name="Hauser L."/>
            <person name="Brambilla E.M."/>
            <person name="Kotsyurbenko O."/>
            <person name="Rohde M."/>
            <person name="Tindall B.J."/>
            <person name="Abt B."/>
            <person name="Goker M."/>
            <person name="Detter J.C."/>
            <person name="Woyke T."/>
            <person name="Bristow J."/>
            <person name="Eisen J.A."/>
            <person name="Markowitz V."/>
            <person name="Hugenholtz P."/>
            <person name="Klenk H.P."/>
            <person name="Kyrpides N.C."/>
        </authorList>
    </citation>
    <scope>NUCLEOTIDE SEQUENCE [LARGE SCALE GENOMIC DNA]</scope>
    <source>
        <strain evidence="18">ATCC 51119 / DSM 12145 / JCM 21818 / LMG 10337 / NBRC 100064 / NCIMB 13643</strain>
    </source>
</reference>
<feature type="transmembrane region" description="Helical" evidence="14">
    <location>
        <begin position="7"/>
        <end position="30"/>
    </location>
</feature>
<feature type="transmembrane region" description="Helical" evidence="14">
    <location>
        <begin position="154"/>
        <end position="177"/>
    </location>
</feature>
<keyword evidence="10" id="KW-0067">ATP-binding</keyword>
<keyword evidence="4" id="KW-1003">Cell membrane</keyword>
<dbReference type="GO" id="GO:0005524">
    <property type="term" value="F:ATP binding"/>
    <property type="evidence" value="ECO:0007669"/>
    <property type="project" value="UniProtKB-KW"/>
</dbReference>
<dbReference type="STRING" id="762903.Pedsa_1618"/>
<proteinExistence type="predicted"/>
<evidence type="ECO:0000256" key="7">
    <source>
        <dbReference type="ARBA" id="ARBA00022692"/>
    </source>
</evidence>
<evidence type="ECO:0000259" key="15">
    <source>
        <dbReference type="PROSITE" id="PS50109"/>
    </source>
</evidence>
<dbReference type="GO" id="GO:0000155">
    <property type="term" value="F:phosphorelay sensor kinase activity"/>
    <property type="evidence" value="ECO:0007669"/>
    <property type="project" value="InterPro"/>
</dbReference>
<dbReference type="CDD" id="cd00082">
    <property type="entry name" value="HisKA"/>
    <property type="match status" value="1"/>
</dbReference>
<evidence type="ECO:0000313" key="18">
    <source>
        <dbReference type="Proteomes" id="UP000000310"/>
    </source>
</evidence>
<accession>F0S6R7</accession>
<dbReference type="InterPro" id="IPR036097">
    <property type="entry name" value="HisK_dim/P_sf"/>
</dbReference>
<dbReference type="AlphaFoldDB" id="F0S6R7"/>
<dbReference type="Proteomes" id="UP000000310">
    <property type="component" value="Chromosome"/>
</dbReference>
<evidence type="ECO:0000313" key="17">
    <source>
        <dbReference type="EMBL" id="ADY52177.1"/>
    </source>
</evidence>
<dbReference type="GO" id="GO:0005886">
    <property type="term" value="C:plasma membrane"/>
    <property type="evidence" value="ECO:0007669"/>
    <property type="project" value="UniProtKB-SubCell"/>
</dbReference>
<dbReference type="PROSITE" id="PS50109">
    <property type="entry name" value="HIS_KIN"/>
    <property type="match status" value="1"/>
</dbReference>
<dbReference type="InterPro" id="IPR036890">
    <property type="entry name" value="HATPase_C_sf"/>
</dbReference>
<evidence type="ECO:0000256" key="4">
    <source>
        <dbReference type="ARBA" id="ARBA00022475"/>
    </source>
</evidence>
<dbReference type="InterPro" id="IPR003660">
    <property type="entry name" value="HAMP_dom"/>
</dbReference>
<evidence type="ECO:0000256" key="3">
    <source>
        <dbReference type="ARBA" id="ARBA00012438"/>
    </source>
</evidence>
<dbReference type="InterPro" id="IPR003594">
    <property type="entry name" value="HATPase_dom"/>
</dbReference>
<dbReference type="EMBL" id="CP002545">
    <property type="protein sequence ID" value="ADY52177.1"/>
    <property type="molecule type" value="Genomic_DNA"/>
</dbReference>
<organism evidence="17 18">
    <name type="scientific">Pseudopedobacter saltans (strain ATCC 51119 / DSM 12145 / JCM 21818 / CCUG 39354 / LMG 10337 / NBRC 100064 / NCIMB 13643)</name>
    <name type="common">Pedobacter saltans</name>
    <dbReference type="NCBI Taxonomy" id="762903"/>
    <lineage>
        <taxon>Bacteria</taxon>
        <taxon>Pseudomonadati</taxon>
        <taxon>Bacteroidota</taxon>
        <taxon>Sphingobacteriia</taxon>
        <taxon>Sphingobacteriales</taxon>
        <taxon>Sphingobacteriaceae</taxon>
        <taxon>Pseudopedobacter</taxon>
    </lineage>
</organism>